<feature type="region of interest" description="Disordered" evidence="4">
    <location>
        <begin position="1082"/>
        <end position="1113"/>
    </location>
</feature>
<dbReference type="Gene3D" id="2.60.40.2030">
    <property type="match status" value="1"/>
</dbReference>
<keyword evidence="1 5" id="KW-0732">Signal</keyword>
<dbReference type="SUPFAM" id="SSF69318">
    <property type="entry name" value="Integrin alpha N-terminal domain"/>
    <property type="match status" value="2"/>
</dbReference>
<feature type="compositionally biased region" description="Acidic residues" evidence="4">
    <location>
        <begin position="1145"/>
        <end position="1155"/>
    </location>
</feature>
<dbReference type="SUPFAM" id="SSF49899">
    <property type="entry name" value="Concanavalin A-like lectins/glucanases"/>
    <property type="match status" value="1"/>
</dbReference>
<dbReference type="InterPro" id="IPR011519">
    <property type="entry name" value="UnbV_ASPIC"/>
</dbReference>
<evidence type="ECO:0000256" key="4">
    <source>
        <dbReference type="SAM" id="MobiDB-lite"/>
    </source>
</evidence>
<comment type="caution">
    <text evidence="7">The sequence shown here is derived from an EMBL/GenBank/DDBJ whole genome shotgun (WGS) entry which is preliminary data.</text>
</comment>
<feature type="compositionally biased region" description="Acidic residues" evidence="4">
    <location>
        <begin position="824"/>
        <end position="844"/>
    </location>
</feature>
<dbReference type="InterPro" id="IPR000998">
    <property type="entry name" value="MAM_dom"/>
</dbReference>
<evidence type="ECO:0000313" key="7">
    <source>
        <dbReference type="EMBL" id="GAA4944891.1"/>
    </source>
</evidence>
<dbReference type="Gene3D" id="4.10.1080.10">
    <property type="entry name" value="TSP type-3 repeat"/>
    <property type="match status" value="2"/>
</dbReference>
<dbReference type="SMART" id="SM00237">
    <property type="entry name" value="Calx_beta"/>
    <property type="match status" value="1"/>
</dbReference>
<dbReference type="InterPro" id="IPR028994">
    <property type="entry name" value="Integrin_alpha_N"/>
</dbReference>
<evidence type="ECO:0000259" key="6">
    <source>
        <dbReference type="PROSITE" id="PS50060"/>
    </source>
</evidence>
<dbReference type="SUPFAM" id="SSF141072">
    <property type="entry name" value="CalX-like"/>
    <property type="match status" value="1"/>
</dbReference>
<organism evidence="7 8">
    <name type="scientific">Halioxenophilus aromaticivorans</name>
    <dbReference type="NCBI Taxonomy" id="1306992"/>
    <lineage>
        <taxon>Bacteria</taxon>
        <taxon>Pseudomonadati</taxon>
        <taxon>Pseudomonadota</taxon>
        <taxon>Gammaproteobacteria</taxon>
        <taxon>Alteromonadales</taxon>
        <taxon>Alteromonadaceae</taxon>
        <taxon>Halioxenophilus</taxon>
    </lineage>
</organism>
<gene>
    <name evidence="7" type="ORF">GCM10025791_25030</name>
</gene>
<accession>A0AAV3U3R7</accession>
<dbReference type="InterPro" id="IPR038081">
    <property type="entry name" value="CalX-like_sf"/>
</dbReference>
<dbReference type="RefSeq" id="WP_345422475.1">
    <property type="nucleotide sequence ID" value="NZ_AP031496.1"/>
</dbReference>
<name>A0AAV3U3R7_9ALTE</name>
<dbReference type="GO" id="GO:0007154">
    <property type="term" value="P:cell communication"/>
    <property type="evidence" value="ECO:0007669"/>
    <property type="project" value="InterPro"/>
</dbReference>
<dbReference type="Pfam" id="PF13517">
    <property type="entry name" value="FG-GAP_3"/>
    <property type="match status" value="2"/>
</dbReference>
<feature type="region of interest" description="Disordered" evidence="4">
    <location>
        <begin position="721"/>
        <end position="844"/>
    </location>
</feature>
<keyword evidence="2" id="KW-0677">Repeat</keyword>
<dbReference type="GO" id="GO:0005509">
    <property type="term" value="F:calcium ion binding"/>
    <property type="evidence" value="ECO:0007669"/>
    <property type="project" value="InterPro"/>
</dbReference>
<proteinExistence type="predicted"/>
<feature type="compositionally biased region" description="Acidic residues" evidence="4">
    <location>
        <begin position="727"/>
        <end position="766"/>
    </location>
</feature>
<dbReference type="SUPFAM" id="SSF103647">
    <property type="entry name" value="TSP type-3 repeat"/>
    <property type="match status" value="3"/>
</dbReference>
<evidence type="ECO:0000256" key="5">
    <source>
        <dbReference type="SAM" id="SignalP"/>
    </source>
</evidence>
<evidence type="ECO:0000256" key="1">
    <source>
        <dbReference type="ARBA" id="ARBA00022729"/>
    </source>
</evidence>
<dbReference type="EMBL" id="BAABLX010000023">
    <property type="protein sequence ID" value="GAA4944891.1"/>
    <property type="molecule type" value="Genomic_DNA"/>
</dbReference>
<dbReference type="InterPro" id="IPR027039">
    <property type="entry name" value="Crtac1"/>
</dbReference>
<dbReference type="InterPro" id="IPR013517">
    <property type="entry name" value="FG-GAP"/>
</dbReference>
<dbReference type="InterPro" id="IPR013320">
    <property type="entry name" value="ConA-like_dom_sf"/>
</dbReference>
<dbReference type="Pfam" id="PF07593">
    <property type="entry name" value="UnbV_ASPIC"/>
    <property type="match status" value="1"/>
</dbReference>
<evidence type="ECO:0000313" key="8">
    <source>
        <dbReference type="Proteomes" id="UP001409585"/>
    </source>
</evidence>
<keyword evidence="3" id="KW-0106">Calcium</keyword>
<evidence type="ECO:0000256" key="2">
    <source>
        <dbReference type="ARBA" id="ARBA00022737"/>
    </source>
</evidence>
<dbReference type="InterPro" id="IPR028974">
    <property type="entry name" value="TSP_type-3_rpt"/>
</dbReference>
<feature type="domain" description="MAM" evidence="6">
    <location>
        <begin position="864"/>
        <end position="1033"/>
    </location>
</feature>
<protein>
    <recommendedName>
        <fullName evidence="6">MAM domain-containing protein</fullName>
    </recommendedName>
</protein>
<dbReference type="PANTHER" id="PTHR16026:SF0">
    <property type="entry name" value="CARTILAGE ACIDIC PROTEIN 1"/>
    <property type="match status" value="1"/>
</dbReference>
<dbReference type="InterPro" id="IPR003644">
    <property type="entry name" value="Calx_beta"/>
</dbReference>
<keyword evidence="8" id="KW-1185">Reference proteome</keyword>
<sequence>MDIFKKSKRFVFASQFLAVAGLPSAINAAPIQFDDTSDALGFYRGTESWGIAWGNLNGDEYPDIYNNGHRDYTRMYRNTGTGDFEDVSMEYDHHMDYFWLGNTMRDVHGAAWGDYDKDGDDDLLVGDEYDFFINNADSGGFFTHTTPSSLGQAHTAWKPTNGGRDISYITRYECQGNISQFIDADNDGDLDYACVDEDRFPEDGSSSAVSDRVPFMANVLDTALGDFNNDLKQDIIVLRGGLRPNGASKISDTEIDGWFRYDSGSGFTFSATGQVTFLIDGDGGGAYLDEDVLVLNTNGNTSGTVRGISISYSGGQWRVQDNNSDAGYVRVRAENPVSNPVMFGLTNRDEPQNATHLVNTDSGFEAVYNTGLATPFECRTVVTADFDNDMDLDLYMGCGAGVDNKVNRYFDNNGDGTFTEVSSHGGEGPVGPGNEFGIAEAAVVADYDVDGFVDLAVVNGLLFYPFGFGGPDNLFRNKGNGNHWIEIDLNGVTSNGPGLGAKVYVTAGGVTQMREQNGGYHRWAQNHQRLHFGLAGNTTIDEIRIEWPAGQVDVYTNVSADQLYNAIEARNLEPAVLGPEVKTEIADGEECGVPQYTSTYGPMIQIWRDCGTDTWHLRSRSGLARLIENVPQVTAGTISGSRNIGAATPINFTGVDTFTNAGGVINFETLTNDTYGNNKTINFSTANQSTMCIDFSQQDIDAIIIGSTGKKLKPPFDILNDFGPCDSDGDGIGDATDPDDDNDGVLDVDDAFPLDPTEWSDTDGDGVGDNTDLFPTDPTEAYDSDLDGVGDNADAFPNDPSESSDSDGDGVGDNSDAFPNDPTETSDTDGDGVGDNSDADIDNDGLVDSAETIAGSAEDVVLDSFESNQGWTRNPYNTDNASTGVWEIGNPEGTSYWGNNIQLNNTTSGSSALVTGLSGGQSGSNDIDGGVTTILSPMINLSPFATTLKFNYYLSHWSNASSSDYFRVSIVAGGNTQAILTDLASGSRRSANWTAFSTNISGYAGQSIQLLVEAADNGSGSLVEAAMDDISVTVNTPESTDQDGDGIVNERDLDSDGDTIPDVVEAGLSDADGNYIVDDLVNDQGSVSNAPDSDGDGLPDFLDAESSNPNNDGTAYDIANTVYAAFDTNGDGKVNALDTNGGVDADGDGIDDLVDSDPTNPGSGPAPTDSDGDGVPDTQDAYPTDATRTVPEVSIGSASVAEATGSVTLQVSLSVAPRVPASVLVSTSDGSASGGSDYLTLNQQVSFAIGQTSQSVSVTILDDTTAESNETFSVGLSSLVSLTAGSSATVSIQDDDNGNVSDACYEPVFDRFTEAGVFLWDTCDGSGEWRMRVTGGGNADGVFYEGNIEATQALTYTGYSIEGHDVLTAPSPEVLAFVLKTWNAAEDGLNFTPGTGACLTVNDVDLPMYLGQNRVEVDSPLNLTTLEACDVAPPAEECGMPTFDSATEEGLFLWKDCVLGEWSATLSGGGNPAGVQASGSVTSVGGFSSTAQDSFEPNDVFDNTTNPDEIVYLMKVWNAARDSFSFTANGANACLILDQDIPIYLGENKQLTASPLNLDTLESCDIAPEPAQCGAPSYDNGTEPGLYLWQDCDAVTADAQWQMHVVGGGLAWSPYSGLISSSLPLVATGDQLENSDIVDATVGDNNIDFMLYIANRGIDALNITVPSGSQTCFTTSTIPSGAQVYIGRDKQVMTDPFNLEDLGACQ</sequence>
<dbReference type="PANTHER" id="PTHR16026">
    <property type="entry name" value="CARTILAGE ACIDIC PROTEIN 1"/>
    <property type="match status" value="1"/>
</dbReference>
<feature type="region of interest" description="Disordered" evidence="4">
    <location>
        <begin position="1034"/>
        <end position="1059"/>
    </location>
</feature>
<dbReference type="Proteomes" id="UP001409585">
    <property type="component" value="Unassembled WGS sequence"/>
</dbReference>
<reference evidence="8" key="1">
    <citation type="journal article" date="2019" name="Int. J. Syst. Evol. Microbiol.">
        <title>The Global Catalogue of Microorganisms (GCM) 10K type strain sequencing project: providing services to taxonomists for standard genome sequencing and annotation.</title>
        <authorList>
            <consortium name="The Broad Institute Genomics Platform"/>
            <consortium name="The Broad Institute Genome Sequencing Center for Infectious Disease"/>
            <person name="Wu L."/>
            <person name="Ma J."/>
        </authorList>
    </citation>
    <scope>NUCLEOTIDE SEQUENCE [LARGE SCALE GENOMIC DNA]</scope>
    <source>
        <strain evidence="8">JCM 19134</strain>
    </source>
</reference>
<feature type="chain" id="PRO_5043472602" description="MAM domain-containing protein" evidence="5">
    <location>
        <begin position="29"/>
        <end position="1706"/>
    </location>
</feature>
<dbReference type="PROSITE" id="PS50060">
    <property type="entry name" value="MAM_2"/>
    <property type="match status" value="1"/>
</dbReference>
<evidence type="ECO:0000256" key="3">
    <source>
        <dbReference type="ARBA" id="ARBA00022837"/>
    </source>
</evidence>
<dbReference type="Gene3D" id="2.60.120.200">
    <property type="match status" value="1"/>
</dbReference>
<feature type="signal peptide" evidence="5">
    <location>
        <begin position="1"/>
        <end position="28"/>
    </location>
</feature>
<dbReference type="Pfam" id="PF03160">
    <property type="entry name" value="Calx-beta"/>
    <property type="match status" value="1"/>
</dbReference>
<dbReference type="GO" id="GO:0016020">
    <property type="term" value="C:membrane"/>
    <property type="evidence" value="ECO:0007669"/>
    <property type="project" value="InterPro"/>
</dbReference>
<feature type="region of interest" description="Disordered" evidence="4">
    <location>
        <begin position="1137"/>
        <end position="1184"/>
    </location>
</feature>